<dbReference type="InterPro" id="IPR016197">
    <property type="entry name" value="Chromo-like_dom_sf"/>
</dbReference>
<dbReference type="EnsemblMetazoa" id="Aqu2.1.17828_001">
    <property type="protein sequence ID" value="Aqu2.1.17828_001"/>
    <property type="gene ID" value="Aqu2.1.17828"/>
</dbReference>
<dbReference type="STRING" id="400682.A0A1X7TRP4"/>
<dbReference type="Pfam" id="PF00385">
    <property type="entry name" value="Chromo"/>
    <property type="match status" value="1"/>
</dbReference>
<comment type="subcellular location">
    <subcellularLocation>
        <location evidence="1">Nucleus</location>
    </subcellularLocation>
</comment>
<evidence type="ECO:0000256" key="1">
    <source>
        <dbReference type="ARBA" id="ARBA00004123"/>
    </source>
</evidence>
<dbReference type="Gene3D" id="2.40.50.40">
    <property type="match status" value="1"/>
</dbReference>
<name>A0A1X7TRP4_AMPQE</name>
<feature type="domain" description="Chromo" evidence="3">
    <location>
        <begin position="47"/>
        <end position="94"/>
    </location>
</feature>
<dbReference type="InterPro" id="IPR051219">
    <property type="entry name" value="Heterochromatin_chromo-domain"/>
</dbReference>
<evidence type="ECO:0000256" key="2">
    <source>
        <dbReference type="ARBA" id="ARBA00023242"/>
    </source>
</evidence>
<dbReference type="GO" id="GO:0005634">
    <property type="term" value="C:nucleus"/>
    <property type="evidence" value="ECO:0007669"/>
    <property type="project" value="UniProtKB-SubCell"/>
</dbReference>
<evidence type="ECO:0000313" key="4">
    <source>
        <dbReference type="EnsemblMetazoa" id="Aqu2.1.17828_001"/>
    </source>
</evidence>
<dbReference type="OrthoDB" id="1918685at2759"/>
<dbReference type="CDD" id="cd00024">
    <property type="entry name" value="CD_CSD"/>
    <property type="match status" value="1"/>
</dbReference>
<reference evidence="4" key="1">
    <citation type="submission" date="2017-05" db="UniProtKB">
        <authorList>
            <consortium name="EnsemblMetazoa"/>
        </authorList>
    </citation>
    <scope>IDENTIFICATION</scope>
</reference>
<dbReference type="InterPro" id="IPR000953">
    <property type="entry name" value="Chromo/chromo_shadow_dom"/>
</dbReference>
<evidence type="ECO:0000259" key="3">
    <source>
        <dbReference type="PROSITE" id="PS50013"/>
    </source>
</evidence>
<protein>
    <recommendedName>
        <fullName evidence="3">Chromo domain-containing protein</fullName>
    </recommendedName>
</protein>
<dbReference type="InterPro" id="IPR023780">
    <property type="entry name" value="Chromo_domain"/>
</dbReference>
<dbReference type="PANTHER" id="PTHR22812">
    <property type="entry name" value="CHROMOBOX PROTEIN"/>
    <property type="match status" value="1"/>
</dbReference>
<dbReference type="PROSITE" id="PS50013">
    <property type="entry name" value="CHROMO_2"/>
    <property type="match status" value="1"/>
</dbReference>
<dbReference type="SUPFAM" id="SSF54160">
    <property type="entry name" value="Chromo domain-like"/>
    <property type="match status" value="1"/>
</dbReference>
<keyword evidence="2" id="KW-0539">Nucleus</keyword>
<dbReference type="SMART" id="SM00298">
    <property type="entry name" value="CHROMO"/>
    <property type="match status" value="1"/>
</dbReference>
<dbReference type="AlphaFoldDB" id="A0A1X7TRP4"/>
<proteinExistence type="predicted"/>
<sequence length="156" mass="18284">MAVRSSRSQRVCSIKQYEKGYYRRLIDTETEDVEKESTLILTSDDVYEVERLIEQRMIKGKVYYLVLWKNYSKEEATWEPESEITEAAVRLYHEPQPPIRAILDAVASVDWCKGPDRGLPCPDVIFYFHLSSEEGLKRSGYGEERYVKKSFQEVSQ</sequence>
<accession>A0A1X7TRP4</accession>
<organism evidence="4">
    <name type="scientific">Amphimedon queenslandica</name>
    <name type="common">Sponge</name>
    <dbReference type="NCBI Taxonomy" id="400682"/>
    <lineage>
        <taxon>Eukaryota</taxon>
        <taxon>Metazoa</taxon>
        <taxon>Porifera</taxon>
        <taxon>Demospongiae</taxon>
        <taxon>Heteroscleromorpha</taxon>
        <taxon>Haplosclerida</taxon>
        <taxon>Niphatidae</taxon>
        <taxon>Amphimedon</taxon>
    </lineage>
</organism>
<dbReference type="eggNOG" id="ENOG502T13C">
    <property type="taxonomic scope" value="Eukaryota"/>
</dbReference>
<dbReference type="InParanoid" id="A0A1X7TRP4"/>